<dbReference type="GO" id="GO:0016020">
    <property type="term" value="C:membrane"/>
    <property type="evidence" value="ECO:0007669"/>
    <property type="project" value="UniProtKB-SubCell"/>
</dbReference>
<keyword evidence="2 5" id="KW-0812">Transmembrane</keyword>
<dbReference type="Pfam" id="PF07291">
    <property type="entry name" value="MauE"/>
    <property type="match status" value="1"/>
</dbReference>
<dbReference type="GO" id="GO:0030416">
    <property type="term" value="P:methylamine metabolic process"/>
    <property type="evidence" value="ECO:0007669"/>
    <property type="project" value="InterPro"/>
</dbReference>
<organism evidence="7 8">
    <name type="scientific">Panacibacter ginsenosidivorans</name>
    <dbReference type="NCBI Taxonomy" id="1813871"/>
    <lineage>
        <taxon>Bacteria</taxon>
        <taxon>Pseudomonadati</taxon>
        <taxon>Bacteroidota</taxon>
        <taxon>Chitinophagia</taxon>
        <taxon>Chitinophagales</taxon>
        <taxon>Chitinophagaceae</taxon>
        <taxon>Panacibacter</taxon>
    </lineage>
</organism>
<feature type="transmembrane region" description="Helical" evidence="5">
    <location>
        <begin position="73"/>
        <end position="95"/>
    </location>
</feature>
<evidence type="ECO:0000313" key="8">
    <source>
        <dbReference type="Proteomes" id="UP000321533"/>
    </source>
</evidence>
<comment type="subcellular location">
    <subcellularLocation>
        <location evidence="1">Membrane</location>
        <topology evidence="1">Multi-pass membrane protein</topology>
    </subcellularLocation>
</comment>
<accession>A0A5B8VDF7</accession>
<feature type="transmembrane region" description="Helical" evidence="5">
    <location>
        <begin position="115"/>
        <end position="133"/>
    </location>
</feature>
<gene>
    <name evidence="7" type="ORF">FRZ67_19090</name>
</gene>
<evidence type="ECO:0000256" key="3">
    <source>
        <dbReference type="ARBA" id="ARBA00022989"/>
    </source>
</evidence>
<evidence type="ECO:0000256" key="1">
    <source>
        <dbReference type="ARBA" id="ARBA00004141"/>
    </source>
</evidence>
<evidence type="ECO:0000256" key="5">
    <source>
        <dbReference type="SAM" id="Phobius"/>
    </source>
</evidence>
<dbReference type="InterPro" id="IPR009908">
    <property type="entry name" value="Methylamine_util_MauE"/>
</dbReference>
<dbReference type="OrthoDB" id="680026at2"/>
<evidence type="ECO:0000259" key="6">
    <source>
        <dbReference type="Pfam" id="PF07291"/>
    </source>
</evidence>
<feature type="domain" description="Methylamine utilisation protein MauE" evidence="6">
    <location>
        <begin position="6"/>
        <end position="130"/>
    </location>
</feature>
<dbReference type="KEGG" id="pgin:FRZ67_19090"/>
<keyword evidence="8" id="KW-1185">Reference proteome</keyword>
<proteinExistence type="predicted"/>
<reference evidence="7 8" key="1">
    <citation type="journal article" date="2016" name="Int. J. Syst. Evol. Microbiol.">
        <title>Panacibacter ginsenosidivorans gen. nov., sp. nov., with ginsenoside converting activity isolated from soil of a ginseng field.</title>
        <authorList>
            <person name="Siddiqi M.Z."/>
            <person name="Muhammad Shafi S."/>
            <person name="Choi K.D."/>
            <person name="Im W.T."/>
        </authorList>
    </citation>
    <scope>NUCLEOTIDE SEQUENCE [LARGE SCALE GENOMIC DNA]</scope>
    <source>
        <strain evidence="7 8">Gsoil1550</strain>
    </source>
</reference>
<dbReference type="EMBL" id="CP042435">
    <property type="protein sequence ID" value="QEC69309.1"/>
    <property type="molecule type" value="Genomic_DNA"/>
</dbReference>
<protein>
    <recommendedName>
        <fullName evidence="6">Methylamine utilisation protein MauE domain-containing protein</fullName>
    </recommendedName>
</protein>
<keyword evidence="4 5" id="KW-0472">Membrane</keyword>
<evidence type="ECO:0000313" key="7">
    <source>
        <dbReference type="EMBL" id="QEC69309.1"/>
    </source>
</evidence>
<keyword evidence="3 5" id="KW-1133">Transmembrane helix</keyword>
<feature type="transmembrane region" description="Helical" evidence="5">
    <location>
        <begin position="45"/>
        <end position="66"/>
    </location>
</feature>
<name>A0A5B8VDF7_9BACT</name>
<evidence type="ECO:0000256" key="4">
    <source>
        <dbReference type="ARBA" id="ARBA00023136"/>
    </source>
</evidence>
<dbReference type="Proteomes" id="UP000321533">
    <property type="component" value="Chromosome"/>
</dbReference>
<dbReference type="AlphaFoldDB" id="A0A5B8VDF7"/>
<dbReference type="RefSeq" id="WP_147192186.1">
    <property type="nucleotide sequence ID" value="NZ_CP042435.1"/>
</dbReference>
<evidence type="ECO:0000256" key="2">
    <source>
        <dbReference type="ARBA" id="ARBA00022692"/>
    </source>
</evidence>
<sequence>MRFLILQEAIASLLALVFVYASVSKLIDFSNFNLQLHQSPFLNPLAWWIARLIPSTELIIAGLLIIKTSRLQGLFASVFLMSLFTAYLIAMLHFSDYLPCTCGGLLEVLSWDTHVVFNIVLLILSITGIVLFTPAKPAINGTTGSVE</sequence>